<dbReference type="Gene3D" id="1.10.287.2250">
    <property type="match status" value="1"/>
</dbReference>
<feature type="domain" description="Cathepsin propeptide inhibitor" evidence="1">
    <location>
        <begin position="168"/>
        <end position="228"/>
    </location>
</feature>
<dbReference type="EMBL" id="OZ075128">
    <property type="protein sequence ID" value="CAL4953347.1"/>
    <property type="molecule type" value="Genomic_DNA"/>
</dbReference>
<keyword evidence="3" id="KW-1185">Reference proteome</keyword>
<reference evidence="3" key="1">
    <citation type="submission" date="2024-06" db="EMBL/GenBank/DDBJ databases">
        <authorList>
            <person name="Ryan C."/>
        </authorList>
    </citation>
    <scope>NUCLEOTIDE SEQUENCE [LARGE SCALE GENOMIC DNA]</scope>
</reference>
<sequence>MSLRALGSFLTRRFAQAESSLGIGINKAPGSAAGRPAACCLHTPRDLPIGDGSYGGARAASAAALTGLVALLYFNRKGTKKPGQEVLQGLQEEEELRVNFTDKDGKVNWCAYVEYLNTRRYRGGYGTEVTGTKGAAMDEVMAGSSDAAAVDEPEKDLEVDEEAMRARFDAWRKEYGRLYWTRKEKARRYEIFKESAIDCDRRNRRNASKPNGARFATGPFADWTKEEWESRMCCRSGPFDWEQYFYHRKAIIAEGKGEDRG</sequence>
<reference evidence="2 3" key="2">
    <citation type="submission" date="2024-10" db="EMBL/GenBank/DDBJ databases">
        <authorList>
            <person name="Ryan C."/>
        </authorList>
    </citation>
    <scope>NUCLEOTIDE SEQUENCE [LARGE SCALE GENOMIC DNA]</scope>
</reference>
<gene>
    <name evidence="2" type="ORF">URODEC1_LOCUS40089</name>
</gene>
<protein>
    <recommendedName>
        <fullName evidence="1">Cathepsin propeptide inhibitor domain-containing protein</fullName>
    </recommendedName>
</protein>
<organism evidence="2 3">
    <name type="scientific">Urochloa decumbens</name>
    <dbReference type="NCBI Taxonomy" id="240449"/>
    <lineage>
        <taxon>Eukaryota</taxon>
        <taxon>Viridiplantae</taxon>
        <taxon>Streptophyta</taxon>
        <taxon>Embryophyta</taxon>
        <taxon>Tracheophyta</taxon>
        <taxon>Spermatophyta</taxon>
        <taxon>Magnoliopsida</taxon>
        <taxon>Liliopsida</taxon>
        <taxon>Poales</taxon>
        <taxon>Poaceae</taxon>
        <taxon>PACMAD clade</taxon>
        <taxon>Panicoideae</taxon>
        <taxon>Panicodae</taxon>
        <taxon>Paniceae</taxon>
        <taxon>Melinidinae</taxon>
        <taxon>Urochloa</taxon>
    </lineage>
</organism>
<evidence type="ECO:0000313" key="2">
    <source>
        <dbReference type="EMBL" id="CAL4953347.1"/>
    </source>
</evidence>
<proteinExistence type="predicted"/>
<evidence type="ECO:0000259" key="1">
    <source>
        <dbReference type="SMART" id="SM00848"/>
    </source>
</evidence>
<dbReference type="Pfam" id="PF08246">
    <property type="entry name" value="Inhibitor_I29"/>
    <property type="match status" value="1"/>
</dbReference>
<dbReference type="AlphaFoldDB" id="A0ABC8Z164"/>
<dbReference type="Proteomes" id="UP001497457">
    <property type="component" value="Chromosome 18b"/>
</dbReference>
<dbReference type="InterPro" id="IPR013201">
    <property type="entry name" value="Prot_inhib_I29"/>
</dbReference>
<accession>A0ABC8Z164</accession>
<evidence type="ECO:0000313" key="3">
    <source>
        <dbReference type="Proteomes" id="UP001497457"/>
    </source>
</evidence>
<name>A0ABC8Z164_9POAL</name>
<dbReference type="SMART" id="SM00848">
    <property type="entry name" value="Inhibitor_I29"/>
    <property type="match status" value="1"/>
</dbReference>
<dbReference type="InterPro" id="IPR038765">
    <property type="entry name" value="Papain-like_cys_pep_sf"/>
</dbReference>
<dbReference type="SUPFAM" id="SSF54001">
    <property type="entry name" value="Cysteine proteinases"/>
    <property type="match status" value="1"/>
</dbReference>